<comment type="caution">
    <text evidence="1">The sequence shown here is derived from an EMBL/GenBank/DDBJ whole genome shotgun (WGS) entry which is preliminary data.</text>
</comment>
<reference evidence="1 2" key="1">
    <citation type="submission" date="2013-02" db="EMBL/GenBank/DDBJ databases">
        <title>The Genome Sequence of Lactobacillus catenaformis F0143.</title>
        <authorList>
            <consortium name="The Broad Institute Genome Sequencing Platform"/>
            <person name="Earl A."/>
            <person name="Ward D."/>
            <person name="Feldgarden M."/>
            <person name="Gevers D."/>
            <person name="Izard J."/>
            <person name="Blanton J.M."/>
            <person name="Mathney J."/>
            <person name="Dewhirst F.E."/>
            <person name="Young S.K."/>
            <person name="Zeng Q."/>
            <person name="Gargeya S."/>
            <person name="Fitzgerald M."/>
            <person name="Haas B."/>
            <person name="Abouelleil A."/>
            <person name="Alvarado L."/>
            <person name="Arachchi H.M."/>
            <person name="Berlin A."/>
            <person name="Chapman S.B."/>
            <person name="Gearin G."/>
            <person name="Goldberg J."/>
            <person name="Griggs A."/>
            <person name="Gujja S."/>
            <person name="Hansen M."/>
            <person name="Heiman D."/>
            <person name="Howarth C."/>
            <person name="Larimer J."/>
            <person name="Lui A."/>
            <person name="MacDonald P.J.P."/>
            <person name="McCowen C."/>
            <person name="Montmayeur A."/>
            <person name="Murphy C."/>
            <person name="Neiman D."/>
            <person name="Pearson M."/>
            <person name="Priest M."/>
            <person name="Roberts A."/>
            <person name="Saif S."/>
            <person name="Shea T."/>
            <person name="Sisk P."/>
            <person name="Stolte C."/>
            <person name="Sykes S."/>
            <person name="Wortman J."/>
            <person name="Nusbaum C."/>
            <person name="Birren B."/>
        </authorList>
    </citation>
    <scope>NUCLEOTIDE SEQUENCE [LARGE SCALE GENOMIC DNA]</scope>
    <source>
        <strain evidence="1 2">OT 569</strain>
    </source>
</reference>
<sequence>MHGFYVDMEKKEIRFDVVLSFDVEYDEALKTLKQEINTLYPNYKVFIVLDIDA</sequence>
<evidence type="ECO:0000313" key="1">
    <source>
        <dbReference type="EMBL" id="EMD17585.1"/>
    </source>
</evidence>
<proteinExistence type="predicted"/>
<dbReference type="eggNOG" id="COG0053">
    <property type="taxonomic scope" value="Bacteria"/>
</dbReference>
<evidence type="ECO:0000313" key="2">
    <source>
        <dbReference type="Proteomes" id="UP000011758"/>
    </source>
</evidence>
<protein>
    <submittedName>
        <fullName evidence="1">Uncharacterized protein</fullName>
    </submittedName>
</protein>
<organism evidence="1 2">
    <name type="scientific">Eggerthia catenaformis OT 569 = DSM 20559</name>
    <dbReference type="NCBI Taxonomy" id="999415"/>
    <lineage>
        <taxon>Bacteria</taxon>
        <taxon>Bacillati</taxon>
        <taxon>Bacillota</taxon>
        <taxon>Erysipelotrichia</taxon>
        <taxon>Erysipelotrichales</taxon>
        <taxon>Coprobacillaceae</taxon>
        <taxon>Eggerthia</taxon>
    </lineage>
</organism>
<accession>M2Q3Y7</accession>
<name>M2Q3Y7_9FIRM</name>
<keyword evidence="2" id="KW-1185">Reference proteome</keyword>
<dbReference type="Proteomes" id="UP000011758">
    <property type="component" value="Unassembled WGS sequence"/>
</dbReference>
<dbReference type="EMBL" id="AGEJ01000001">
    <property type="protein sequence ID" value="EMD17585.1"/>
    <property type="molecule type" value="Genomic_DNA"/>
</dbReference>
<dbReference type="BioCyc" id="ECAT999415-HMP:GTTI-25-MONOMER"/>
<dbReference type="AlphaFoldDB" id="M2Q3Y7"/>
<gene>
    <name evidence="1" type="ORF">HMPREF9943_00017</name>
</gene>
<dbReference type="STRING" id="999415.HMPREF9943_00017"/>